<feature type="domain" description="Methyltransferase small" evidence="3">
    <location>
        <begin position="216"/>
        <end position="376"/>
    </location>
</feature>
<comment type="caution">
    <text evidence="4">The sequence shown here is derived from an EMBL/GenBank/DDBJ whole genome shotgun (WGS) entry which is preliminary data.</text>
</comment>
<dbReference type="Gene3D" id="3.40.50.150">
    <property type="entry name" value="Vaccinia Virus protein VP39"/>
    <property type="match status" value="2"/>
</dbReference>
<keyword evidence="2" id="KW-0808">Transferase</keyword>
<dbReference type="AlphaFoldDB" id="A0ABD5NC33"/>
<evidence type="ECO:0000259" key="3">
    <source>
        <dbReference type="Pfam" id="PF05175"/>
    </source>
</evidence>
<dbReference type="InterPro" id="IPR046977">
    <property type="entry name" value="RsmC/RlmG"/>
</dbReference>
<dbReference type="EMBL" id="JBHRWN010000002">
    <property type="protein sequence ID" value="MFC3476692.1"/>
    <property type="molecule type" value="Genomic_DNA"/>
</dbReference>
<dbReference type="GO" id="GO:0008168">
    <property type="term" value="F:methyltransferase activity"/>
    <property type="evidence" value="ECO:0007669"/>
    <property type="project" value="UniProtKB-KW"/>
</dbReference>
<reference evidence="4 5" key="1">
    <citation type="journal article" date="2019" name="Int. J. Syst. Evol. Microbiol.">
        <title>The Global Catalogue of Microorganisms (GCM) 10K type strain sequencing project: providing services to taxonomists for standard genome sequencing and annotation.</title>
        <authorList>
            <consortium name="The Broad Institute Genomics Platform"/>
            <consortium name="The Broad Institute Genome Sequencing Center for Infectious Disease"/>
            <person name="Wu L."/>
            <person name="Ma J."/>
        </authorList>
    </citation>
    <scope>NUCLEOTIDE SEQUENCE [LARGE SCALE GENOMIC DNA]</scope>
    <source>
        <strain evidence="4 5">CGMCC 1.12562</strain>
    </source>
</reference>
<dbReference type="Proteomes" id="UP001595660">
    <property type="component" value="Unassembled WGS sequence"/>
</dbReference>
<dbReference type="RefSeq" id="WP_232572163.1">
    <property type="nucleotide sequence ID" value="NZ_CP089466.1"/>
</dbReference>
<sequence length="379" mass="39553">MTRSGEELALEARVDDAPPEYRFRTADGVCSKDAFRPAELLLADALWEDASDRLLVLEGNYGVVPTVLAGAAGRVAVTESSARAANLCERNAASNDADVDVSLVADPASVGGEFDAVAYAPKPYTPLDVAAQRIANAAELLAPGGRVYVAAADDAGASRYESYLGEVLGDASEVLAHDRCRVLRATRSEAPGAGSAEAPTYVEARALAPTVDGVDLELVSVPGLFAASALDHGTRLLAETVAVADGDRVLDLCCGYGALGAYAAASADCEVWLTDDDRVATACAECSLDATGVEGTVVTADGANGVRGRTFDTILSNPPTHAGDGVLRELFAGARDVLAADGELWAVHHRDLDLRRHLSAFETIEEREAGEEHVVLRVF</sequence>
<organism evidence="4 5">
    <name type="scientific">Halobacterium litoreum</name>
    <dbReference type="NCBI Taxonomy" id="2039234"/>
    <lineage>
        <taxon>Archaea</taxon>
        <taxon>Methanobacteriati</taxon>
        <taxon>Methanobacteriota</taxon>
        <taxon>Stenosarchaea group</taxon>
        <taxon>Halobacteria</taxon>
        <taxon>Halobacteriales</taxon>
        <taxon>Halobacteriaceae</taxon>
        <taxon>Halobacterium</taxon>
    </lineage>
</organism>
<dbReference type="GO" id="GO:0032259">
    <property type="term" value="P:methylation"/>
    <property type="evidence" value="ECO:0007669"/>
    <property type="project" value="UniProtKB-KW"/>
</dbReference>
<dbReference type="InterPro" id="IPR029063">
    <property type="entry name" value="SAM-dependent_MTases_sf"/>
</dbReference>
<dbReference type="PANTHER" id="PTHR47816">
    <property type="entry name" value="RIBOSOMAL RNA SMALL SUBUNIT METHYLTRANSFERASE C"/>
    <property type="match status" value="1"/>
</dbReference>
<dbReference type="InterPro" id="IPR007848">
    <property type="entry name" value="Small_mtfrase_dom"/>
</dbReference>
<accession>A0ABD5NC33</accession>
<feature type="domain" description="Methyltransferase small" evidence="3">
    <location>
        <begin position="20"/>
        <end position="183"/>
    </location>
</feature>
<keyword evidence="5" id="KW-1185">Reference proteome</keyword>
<evidence type="ECO:0000256" key="1">
    <source>
        <dbReference type="ARBA" id="ARBA00022603"/>
    </source>
</evidence>
<keyword evidence="1 4" id="KW-0489">Methyltransferase</keyword>
<name>A0ABD5NC33_9EURY</name>
<dbReference type="PANTHER" id="PTHR47816:SF4">
    <property type="entry name" value="RIBOSOMAL RNA SMALL SUBUNIT METHYLTRANSFERASE C"/>
    <property type="match status" value="1"/>
</dbReference>
<evidence type="ECO:0000256" key="2">
    <source>
        <dbReference type="ARBA" id="ARBA00022679"/>
    </source>
</evidence>
<evidence type="ECO:0000313" key="5">
    <source>
        <dbReference type="Proteomes" id="UP001595660"/>
    </source>
</evidence>
<dbReference type="SUPFAM" id="SSF53335">
    <property type="entry name" value="S-adenosyl-L-methionine-dependent methyltransferases"/>
    <property type="match status" value="2"/>
</dbReference>
<protein>
    <submittedName>
        <fullName evidence="4">Methyltransferase</fullName>
    </submittedName>
</protein>
<dbReference type="GeneID" id="69117394"/>
<dbReference type="CDD" id="cd02440">
    <property type="entry name" value="AdoMet_MTases"/>
    <property type="match status" value="1"/>
</dbReference>
<dbReference type="Pfam" id="PF05175">
    <property type="entry name" value="MTS"/>
    <property type="match status" value="2"/>
</dbReference>
<gene>
    <name evidence="4" type="ORF">ACFOKC_03035</name>
</gene>
<proteinExistence type="predicted"/>
<evidence type="ECO:0000313" key="4">
    <source>
        <dbReference type="EMBL" id="MFC3476692.1"/>
    </source>
</evidence>